<accession>A0AAE4K6S2</accession>
<dbReference type="AlphaFoldDB" id="A0AAE4K6S2"/>
<organism evidence="1">
    <name type="scientific">Herbaspirillum huttiense subsp. nephrolepidis</name>
    <dbReference type="NCBI Taxonomy" id="3075126"/>
    <lineage>
        <taxon>Bacteria</taxon>
        <taxon>Pseudomonadati</taxon>
        <taxon>Pseudomonadota</taxon>
        <taxon>Betaproteobacteria</taxon>
        <taxon>Burkholderiales</taxon>
        <taxon>Oxalobacteraceae</taxon>
        <taxon>Herbaspirillum</taxon>
    </lineage>
</organism>
<protein>
    <submittedName>
        <fullName evidence="1">Uncharacterized protein</fullName>
    </submittedName>
</protein>
<proteinExistence type="predicted"/>
<evidence type="ECO:0000313" key="1">
    <source>
        <dbReference type="EMBL" id="MDT0337593.1"/>
    </source>
</evidence>
<gene>
    <name evidence="1" type="ORF">RJN63_12185</name>
</gene>
<comment type="caution">
    <text evidence="1">The sequence shown here is derived from an EMBL/GenBank/DDBJ whole genome shotgun (WGS) entry which is preliminary data.</text>
</comment>
<reference evidence="1" key="1">
    <citation type="submission" date="2023-02" db="EMBL/GenBank/DDBJ databases">
        <title>Description of Herbaspirillum huttiense subsp. nephrolepsisexaltata and Herbaspirillum huttiense subsp. lycopersicon.</title>
        <authorList>
            <person name="Poudel M."/>
            <person name="Sharma A."/>
            <person name="Goss E."/>
            <person name="Tapia J.H."/>
            <person name="Harmon C.M."/>
            <person name="Jones J.B."/>
        </authorList>
    </citation>
    <scope>NUCLEOTIDE SEQUENCE</scope>
    <source>
        <strain evidence="1">NC40101</strain>
    </source>
</reference>
<dbReference type="EMBL" id="JAVRAA010000005">
    <property type="protein sequence ID" value="MDT0337593.1"/>
    <property type="molecule type" value="Genomic_DNA"/>
</dbReference>
<dbReference type="RefSeq" id="WP_284078330.1">
    <property type="nucleotide sequence ID" value="NZ_JAVLSM010000007.1"/>
</dbReference>
<sequence length="180" mass="19839">MQKIRTMLIPHRDGQRLVVIDVPQTAAEAGDITEVLHVLEQLTATAESTEKFQGCVVLGYGYDEDPREISAIPAARTFTQQLHRHQPALLFMLHPYTLAGLIGCFEESPESVFIDGKFAGTKLDLRVVSRVFNEAIAAATSLMESKGVGEQSKKTALLRLQTVRNDMLTGINVAKKYAII</sequence>
<name>A0AAE4K6S2_9BURK</name>